<dbReference type="WBParaSite" id="HPBE_0002264501-mRNA-1">
    <property type="protein sequence ID" value="HPBE_0002264501-mRNA-1"/>
    <property type="gene ID" value="HPBE_0002264501"/>
</dbReference>
<organism evidence="1 2">
    <name type="scientific">Heligmosomoides polygyrus</name>
    <name type="common">Parasitic roundworm</name>
    <dbReference type="NCBI Taxonomy" id="6339"/>
    <lineage>
        <taxon>Eukaryota</taxon>
        <taxon>Metazoa</taxon>
        <taxon>Ecdysozoa</taxon>
        <taxon>Nematoda</taxon>
        <taxon>Chromadorea</taxon>
        <taxon>Rhabditida</taxon>
        <taxon>Rhabditina</taxon>
        <taxon>Rhabditomorpha</taxon>
        <taxon>Strongyloidea</taxon>
        <taxon>Heligmosomidae</taxon>
        <taxon>Heligmosomoides</taxon>
    </lineage>
</organism>
<reference evidence="2" key="1">
    <citation type="submission" date="2019-09" db="UniProtKB">
        <authorList>
            <consortium name="WormBaseParasite"/>
        </authorList>
    </citation>
    <scope>IDENTIFICATION</scope>
</reference>
<dbReference type="AlphaFoldDB" id="A0A183GJ12"/>
<keyword evidence="1" id="KW-1185">Reference proteome</keyword>
<dbReference type="Proteomes" id="UP000050761">
    <property type="component" value="Unassembled WGS sequence"/>
</dbReference>
<sequence>LFFQTPSPSEEERLRAWEAGQPDFMGRDAFANIQAALDRALQE</sequence>
<protein>
    <submittedName>
        <fullName evidence="2">Aldo/keto reductase</fullName>
    </submittedName>
</protein>
<accession>A0A183GJ12</accession>
<evidence type="ECO:0000313" key="2">
    <source>
        <dbReference type="WBParaSite" id="HPBE_0002264501-mRNA-1"/>
    </source>
</evidence>
<name>A0A183GJ12_HELPZ</name>
<proteinExistence type="predicted"/>
<evidence type="ECO:0000313" key="1">
    <source>
        <dbReference type="Proteomes" id="UP000050761"/>
    </source>
</evidence>